<evidence type="ECO:0000256" key="1">
    <source>
        <dbReference type="SAM" id="MobiDB-lite"/>
    </source>
</evidence>
<reference evidence="3 4" key="1">
    <citation type="journal article" date="2018" name="Proc. Natl. Acad. Sci. U.S.A.">
        <title>Draft genome sequence of Camellia sinensis var. sinensis provides insights into the evolution of the tea genome and tea quality.</title>
        <authorList>
            <person name="Wei C."/>
            <person name="Yang H."/>
            <person name="Wang S."/>
            <person name="Zhao J."/>
            <person name="Liu C."/>
            <person name="Gao L."/>
            <person name="Xia E."/>
            <person name="Lu Y."/>
            <person name="Tai Y."/>
            <person name="She G."/>
            <person name="Sun J."/>
            <person name="Cao H."/>
            <person name="Tong W."/>
            <person name="Gao Q."/>
            <person name="Li Y."/>
            <person name="Deng W."/>
            <person name="Jiang X."/>
            <person name="Wang W."/>
            <person name="Chen Q."/>
            <person name="Zhang S."/>
            <person name="Li H."/>
            <person name="Wu J."/>
            <person name="Wang P."/>
            <person name="Li P."/>
            <person name="Shi C."/>
            <person name="Zheng F."/>
            <person name="Jian J."/>
            <person name="Huang B."/>
            <person name="Shan D."/>
            <person name="Shi M."/>
            <person name="Fang C."/>
            <person name="Yue Y."/>
            <person name="Li F."/>
            <person name="Li D."/>
            <person name="Wei S."/>
            <person name="Han B."/>
            <person name="Jiang C."/>
            <person name="Yin Y."/>
            <person name="Xia T."/>
            <person name="Zhang Z."/>
            <person name="Bennetzen J.L."/>
            <person name="Zhao S."/>
            <person name="Wan X."/>
        </authorList>
    </citation>
    <scope>NUCLEOTIDE SEQUENCE [LARGE SCALE GENOMIC DNA]</scope>
    <source>
        <strain evidence="4">cv. Shuchazao</strain>
        <tissue evidence="3">Leaf</tissue>
    </source>
</reference>
<dbReference type="Gene3D" id="1.20.120.1770">
    <property type="match status" value="1"/>
</dbReference>
<keyword evidence="2" id="KW-0472">Membrane</keyword>
<dbReference type="Proteomes" id="UP000306102">
    <property type="component" value="Unassembled WGS sequence"/>
</dbReference>
<feature type="transmembrane region" description="Helical" evidence="2">
    <location>
        <begin position="6"/>
        <end position="31"/>
    </location>
</feature>
<feature type="region of interest" description="Disordered" evidence="1">
    <location>
        <begin position="399"/>
        <end position="435"/>
    </location>
</feature>
<dbReference type="AlphaFoldDB" id="A0A4S4EJR0"/>
<feature type="compositionally biased region" description="Pro residues" evidence="1">
    <location>
        <begin position="338"/>
        <end position="348"/>
    </location>
</feature>
<keyword evidence="2" id="KW-1133">Transmembrane helix</keyword>
<feature type="compositionally biased region" description="Basic residues" evidence="1">
    <location>
        <begin position="426"/>
        <end position="435"/>
    </location>
</feature>
<protein>
    <submittedName>
        <fullName evidence="3">Uncharacterized protein</fullName>
    </submittedName>
</protein>
<organism evidence="3 4">
    <name type="scientific">Camellia sinensis var. sinensis</name>
    <name type="common">China tea</name>
    <dbReference type="NCBI Taxonomy" id="542762"/>
    <lineage>
        <taxon>Eukaryota</taxon>
        <taxon>Viridiplantae</taxon>
        <taxon>Streptophyta</taxon>
        <taxon>Embryophyta</taxon>
        <taxon>Tracheophyta</taxon>
        <taxon>Spermatophyta</taxon>
        <taxon>Magnoliopsida</taxon>
        <taxon>eudicotyledons</taxon>
        <taxon>Gunneridae</taxon>
        <taxon>Pentapetalae</taxon>
        <taxon>asterids</taxon>
        <taxon>Ericales</taxon>
        <taxon>Theaceae</taxon>
        <taxon>Camellia</taxon>
    </lineage>
</organism>
<evidence type="ECO:0000313" key="4">
    <source>
        <dbReference type="Proteomes" id="UP000306102"/>
    </source>
</evidence>
<dbReference type="EMBL" id="SDRB02004179">
    <property type="protein sequence ID" value="THG16255.1"/>
    <property type="molecule type" value="Genomic_DNA"/>
</dbReference>
<name>A0A4S4EJR0_CAMSN</name>
<accession>A0A4S4EJR0</accession>
<evidence type="ECO:0000256" key="2">
    <source>
        <dbReference type="SAM" id="Phobius"/>
    </source>
</evidence>
<sequence>MIGVKAMALSVVAHVLGIAGAVMVLVWCIHFRGGLAWDSSNKSLIFNLLSSFVFSGDFCGLFPLRGSGVSRRDHSFSKDFSGELSITLCWVLGTMLKQGYLLNSKVVPKRLSKEEKGKGIVMSGACAHDKLQGSLSPDLLFVLDPLDMALIQDSLGDDFQFDWDAALEHLQPKVSLDDTIFPLPKGREQPGSSNTGVAVEPGGHSPCKDHGPGNGAGWVCGNVIREGPHSGFGCSKNSEVDVYGTSLNKANKPPPKVKRPRRVHLGKDFLLIDRNSCQALQSGGPFRFLHRQSLSVVEVRIRGYSDPILQAAVVDIEMEAPSLDVLPTPSQSCEEPLQPSPPNLPTLQPPSSVISDCEMEEQEPTSGKTSLSDNFMFCSVGRSKRIRAPIPRRPKSSKLIFDIAAGKRKREPRIEDSYSHPSLFKPPRRRAFGPG</sequence>
<feature type="region of interest" description="Disordered" evidence="1">
    <location>
        <begin position="325"/>
        <end position="352"/>
    </location>
</feature>
<keyword evidence="2" id="KW-0812">Transmembrane</keyword>
<comment type="caution">
    <text evidence="3">The sequence shown here is derived from an EMBL/GenBank/DDBJ whole genome shotgun (WGS) entry which is preliminary data.</text>
</comment>
<gene>
    <name evidence="3" type="ORF">TEA_014702</name>
</gene>
<evidence type="ECO:0000313" key="3">
    <source>
        <dbReference type="EMBL" id="THG16255.1"/>
    </source>
</evidence>
<proteinExistence type="predicted"/>
<keyword evidence="4" id="KW-1185">Reference proteome</keyword>